<dbReference type="Pfam" id="PF13545">
    <property type="entry name" value="HTH_Crp_2"/>
    <property type="match status" value="1"/>
</dbReference>
<dbReference type="PROSITE" id="PS51063">
    <property type="entry name" value="HTH_CRP_2"/>
    <property type="match status" value="1"/>
</dbReference>
<keyword evidence="2" id="KW-0238">DNA-binding</keyword>
<comment type="caution">
    <text evidence="5">The sequence shown here is derived from an EMBL/GenBank/DDBJ whole genome shotgun (WGS) entry which is preliminary data.</text>
</comment>
<accession>A0ABT1L7L0</accession>
<proteinExistence type="predicted"/>
<dbReference type="Gene3D" id="2.60.120.10">
    <property type="entry name" value="Jelly Rolls"/>
    <property type="match status" value="1"/>
</dbReference>
<name>A0ABT1L7L0_9HYPH</name>
<keyword evidence="3" id="KW-0804">Transcription</keyword>
<dbReference type="SUPFAM" id="SSF46785">
    <property type="entry name" value="Winged helix' DNA-binding domain"/>
    <property type="match status" value="1"/>
</dbReference>
<feature type="domain" description="HTH crp-type" evidence="4">
    <location>
        <begin position="113"/>
        <end position="179"/>
    </location>
</feature>
<dbReference type="InterPro" id="IPR036388">
    <property type="entry name" value="WH-like_DNA-bd_sf"/>
</dbReference>
<sequence length="205" mass="22574">MALRDVLSEPGEPMKHIYFPQSGYVSMIAPLQGGKVEVGMVGSEGMVGLAVVLGAASCPLQLVVQLQGQALRIAADDMTRLLAEDPSLHRPLLRYSQTIAMQSAMTAFVNAEHTIEMRLARWLLMCNDRARADEFPITHEMLSHMLGVRRAGVTTAIHILEGHRAIRARRGLIAVLDRPFLIDMTDGAYGIPEAEYQRLLPSHAH</sequence>
<protein>
    <submittedName>
        <fullName evidence="5">Crp/Fnr family transcriptional regulator</fullName>
    </submittedName>
</protein>
<evidence type="ECO:0000313" key="6">
    <source>
        <dbReference type="Proteomes" id="UP001205890"/>
    </source>
</evidence>
<keyword evidence="6" id="KW-1185">Reference proteome</keyword>
<evidence type="ECO:0000313" key="5">
    <source>
        <dbReference type="EMBL" id="MCP8937470.1"/>
    </source>
</evidence>
<evidence type="ECO:0000256" key="2">
    <source>
        <dbReference type="ARBA" id="ARBA00023125"/>
    </source>
</evidence>
<reference evidence="5 6" key="1">
    <citation type="submission" date="2022-07" db="EMBL/GenBank/DDBJ databases">
        <authorList>
            <person name="Li W.-J."/>
            <person name="Deng Q.-Q."/>
        </authorList>
    </citation>
    <scope>NUCLEOTIDE SEQUENCE [LARGE SCALE GENOMIC DNA]</scope>
    <source>
        <strain evidence="5 6">SYSU M60028</strain>
    </source>
</reference>
<dbReference type="InterPro" id="IPR036390">
    <property type="entry name" value="WH_DNA-bd_sf"/>
</dbReference>
<dbReference type="InterPro" id="IPR000595">
    <property type="entry name" value="cNMP-bd_dom"/>
</dbReference>
<dbReference type="Gene3D" id="1.10.10.10">
    <property type="entry name" value="Winged helix-like DNA-binding domain superfamily/Winged helix DNA-binding domain"/>
    <property type="match status" value="1"/>
</dbReference>
<dbReference type="RefSeq" id="WP_254738486.1">
    <property type="nucleotide sequence ID" value="NZ_JANCLU010000002.1"/>
</dbReference>
<dbReference type="InterPro" id="IPR012318">
    <property type="entry name" value="HTH_CRP"/>
</dbReference>
<dbReference type="Proteomes" id="UP001205890">
    <property type="component" value="Unassembled WGS sequence"/>
</dbReference>
<evidence type="ECO:0000256" key="1">
    <source>
        <dbReference type="ARBA" id="ARBA00023015"/>
    </source>
</evidence>
<dbReference type="SUPFAM" id="SSF51206">
    <property type="entry name" value="cAMP-binding domain-like"/>
    <property type="match status" value="1"/>
</dbReference>
<evidence type="ECO:0000256" key="3">
    <source>
        <dbReference type="ARBA" id="ARBA00023163"/>
    </source>
</evidence>
<dbReference type="Pfam" id="PF00027">
    <property type="entry name" value="cNMP_binding"/>
    <property type="match status" value="1"/>
</dbReference>
<gene>
    <name evidence="5" type="ORF">NK718_02995</name>
</gene>
<organism evidence="5 6">
    <name type="scientific">Alsobacter ponti</name>
    <dbReference type="NCBI Taxonomy" id="2962936"/>
    <lineage>
        <taxon>Bacteria</taxon>
        <taxon>Pseudomonadati</taxon>
        <taxon>Pseudomonadota</taxon>
        <taxon>Alphaproteobacteria</taxon>
        <taxon>Hyphomicrobiales</taxon>
        <taxon>Alsobacteraceae</taxon>
        <taxon>Alsobacter</taxon>
    </lineage>
</organism>
<dbReference type="EMBL" id="JANCLU010000002">
    <property type="protein sequence ID" value="MCP8937470.1"/>
    <property type="molecule type" value="Genomic_DNA"/>
</dbReference>
<keyword evidence="1" id="KW-0805">Transcription regulation</keyword>
<dbReference type="InterPro" id="IPR018490">
    <property type="entry name" value="cNMP-bd_dom_sf"/>
</dbReference>
<evidence type="ECO:0000259" key="4">
    <source>
        <dbReference type="PROSITE" id="PS51063"/>
    </source>
</evidence>
<dbReference type="InterPro" id="IPR014710">
    <property type="entry name" value="RmlC-like_jellyroll"/>
</dbReference>